<dbReference type="Proteomes" id="UP001229421">
    <property type="component" value="Unassembled WGS sequence"/>
</dbReference>
<dbReference type="PANTHER" id="PTHR34836:SF6">
    <property type="entry name" value="PERIPLASMIC BINDING PROTEIN-LIKE I"/>
    <property type="match status" value="1"/>
</dbReference>
<dbReference type="InterPro" id="IPR015683">
    <property type="entry name" value="Ionotropic_Glu_rcpt"/>
</dbReference>
<protein>
    <submittedName>
        <fullName evidence="2">Uncharacterized protein</fullName>
    </submittedName>
</protein>
<keyword evidence="3" id="KW-1185">Reference proteome</keyword>
<dbReference type="PANTHER" id="PTHR34836">
    <property type="entry name" value="OS06G0188250 PROTEIN"/>
    <property type="match status" value="1"/>
</dbReference>
<proteinExistence type="predicted"/>
<name>A0AAD8JXI1_TARER</name>
<keyword evidence="1" id="KW-0732">Signal</keyword>
<organism evidence="2 3">
    <name type="scientific">Tagetes erecta</name>
    <name type="common">African marigold</name>
    <dbReference type="NCBI Taxonomy" id="13708"/>
    <lineage>
        <taxon>Eukaryota</taxon>
        <taxon>Viridiplantae</taxon>
        <taxon>Streptophyta</taxon>
        <taxon>Embryophyta</taxon>
        <taxon>Tracheophyta</taxon>
        <taxon>Spermatophyta</taxon>
        <taxon>Magnoliopsida</taxon>
        <taxon>eudicotyledons</taxon>
        <taxon>Gunneridae</taxon>
        <taxon>Pentapetalae</taxon>
        <taxon>asterids</taxon>
        <taxon>campanulids</taxon>
        <taxon>Asterales</taxon>
        <taxon>Asteraceae</taxon>
        <taxon>Asteroideae</taxon>
        <taxon>Heliantheae alliance</taxon>
        <taxon>Tageteae</taxon>
        <taxon>Tagetes</taxon>
    </lineage>
</organism>
<gene>
    <name evidence="2" type="ORF">QVD17_34134</name>
</gene>
<reference evidence="2" key="1">
    <citation type="journal article" date="2023" name="bioRxiv">
        <title>Improved chromosome-level genome assembly for marigold (Tagetes erecta).</title>
        <authorList>
            <person name="Jiang F."/>
            <person name="Yuan L."/>
            <person name="Wang S."/>
            <person name="Wang H."/>
            <person name="Xu D."/>
            <person name="Wang A."/>
            <person name="Fan W."/>
        </authorList>
    </citation>
    <scope>NUCLEOTIDE SEQUENCE</scope>
    <source>
        <strain evidence="2">WSJ</strain>
        <tissue evidence="2">Leaf</tissue>
    </source>
</reference>
<comment type="caution">
    <text evidence="2">The sequence shown here is derived from an EMBL/GenBank/DDBJ whole genome shotgun (WGS) entry which is preliminary data.</text>
</comment>
<feature type="signal peptide" evidence="1">
    <location>
        <begin position="1"/>
        <end position="27"/>
    </location>
</feature>
<evidence type="ECO:0000313" key="3">
    <source>
        <dbReference type="Proteomes" id="UP001229421"/>
    </source>
</evidence>
<evidence type="ECO:0000256" key="1">
    <source>
        <dbReference type="SAM" id="SignalP"/>
    </source>
</evidence>
<sequence>MERRRLKQTACSCLILMMLSFQTVVTAHEEFQSHKEMQVGVILDMGSEVGKVIYRCITMALSEFYKANPHYRTQIVFNIRDTKGEPLMALSAELARLAGWVAGHKQVTL</sequence>
<feature type="chain" id="PRO_5042284303" evidence="1">
    <location>
        <begin position="28"/>
        <end position="109"/>
    </location>
</feature>
<evidence type="ECO:0000313" key="2">
    <source>
        <dbReference type="EMBL" id="KAK1412689.1"/>
    </source>
</evidence>
<accession>A0AAD8JXI1</accession>
<dbReference type="EMBL" id="JAUHHV010000009">
    <property type="protein sequence ID" value="KAK1412689.1"/>
    <property type="molecule type" value="Genomic_DNA"/>
</dbReference>
<dbReference type="AlphaFoldDB" id="A0AAD8JXI1"/>